<organism evidence="1 2">
    <name type="scientific">Protopolystoma xenopodis</name>
    <dbReference type="NCBI Taxonomy" id="117903"/>
    <lineage>
        <taxon>Eukaryota</taxon>
        <taxon>Metazoa</taxon>
        <taxon>Spiralia</taxon>
        <taxon>Lophotrochozoa</taxon>
        <taxon>Platyhelminthes</taxon>
        <taxon>Monogenea</taxon>
        <taxon>Polyopisthocotylea</taxon>
        <taxon>Polystomatidea</taxon>
        <taxon>Polystomatidae</taxon>
        <taxon>Protopolystoma</taxon>
    </lineage>
</organism>
<dbReference type="AlphaFoldDB" id="A0A3S5CHX5"/>
<gene>
    <name evidence="1" type="ORF">PXEA_LOCUS3151</name>
</gene>
<sequence length="67" mass="7628">MTKAEFGMPILLAAFTKVTFLRLCRLKLPKGRPISGYLSQNEEVKLVDTAIELKVIADLHLLRQEKM</sequence>
<reference evidence="1" key="1">
    <citation type="submission" date="2018-11" db="EMBL/GenBank/DDBJ databases">
        <authorList>
            <consortium name="Pathogen Informatics"/>
        </authorList>
    </citation>
    <scope>NUCLEOTIDE SEQUENCE</scope>
</reference>
<evidence type="ECO:0000313" key="1">
    <source>
        <dbReference type="EMBL" id="VEL09711.1"/>
    </source>
</evidence>
<evidence type="ECO:0000313" key="2">
    <source>
        <dbReference type="Proteomes" id="UP000784294"/>
    </source>
</evidence>
<keyword evidence="2" id="KW-1185">Reference proteome</keyword>
<dbReference type="Proteomes" id="UP000784294">
    <property type="component" value="Unassembled WGS sequence"/>
</dbReference>
<accession>A0A3S5CHX5</accession>
<name>A0A3S5CHX5_9PLAT</name>
<dbReference type="EMBL" id="CAAALY010007044">
    <property type="protein sequence ID" value="VEL09711.1"/>
    <property type="molecule type" value="Genomic_DNA"/>
</dbReference>
<proteinExistence type="predicted"/>
<protein>
    <submittedName>
        <fullName evidence="1">Uncharacterized protein</fullName>
    </submittedName>
</protein>
<comment type="caution">
    <text evidence="1">The sequence shown here is derived from an EMBL/GenBank/DDBJ whole genome shotgun (WGS) entry which is preliminary data.</text>
</comment>